<dbReference type="SMART" id="SM00345">
    <property type="entry name" value="HTH_GNTR"/>
    <property type="match status" value="1"/>
</dbReference>
<comment type="caution">
    <text evidence="6">The sequence shown here is derived from an EMBL/GenBank/DDBJ whole genome shotgun (WGS) entry which is preliminary data.</text>
</comment>
<dbReference type="SUPFAM" id="SSF46785">
    <property type="entry name" value="Winged helix' DNA-binding domain"/>
    <property type="match status" value="1"/>
</dbReference>
<accession>A0ABS4BLB6</accession>
<keyword evidence="3" id="KW-0804">Transcription</keyword>
<dbReference type="EMBL" id="JAGJCF010000012">
    <property type="protein sequence ID" value="MBP0616986.1"/>
    <property type="molecule type" value="Genomic_DNA"/>
</dbReference>
<gene>
    <name evidence="6" type="ORF">J6595_15470</name>
</gene>
<evidence type="ECO:0000259" key="5">
    <source>
        <dbReference type="PROSITE" id="PS50949"/>
    </source>
</evidence>
<dbReference type="PROSITE" id="PS50949">
    <property type="entry name" value="HTH_GNTR"/>
    <property type="match status" value="1"/>
</dbReference>
<dbReference type="InterPro" id="IPR036388">
    <property type="entry name" value="WH-like_DNA-bd_sf"/>
</dbReference>
<protein>
    <submittedName>
        <fullName evidence="6">GntR family transcriptional regulator</fullName>
    </submittedName>
</protein>
<dbReference type="Gene3D" id="1.10.10.10">
    <property type="entry name" value="Winged helix-like DNA-binding domain superfamily/Winged helix DNA-binding domain"/>
    <property type="match status" value="1"/>
</dbReference>
<feature type="domain" description="HTH gntR-type" evidence="5">
    <location>
        <begin position="1"/>
        <end position="61"/>
    </location>
</feature>
<dbReference type="Proteomes" id="UP000678276">
    <property type="component" value="Unassembled WGS sequence"/>
</dbReference>
<dbReference type="InterPro" id="IPR008920">
    <property type="entry name" value="TF_FadR/GntR_C"/>
</dbReference>
<dbReference type="Gene3D" id="1.20.120.530">
    <property type="entry name" value="GntR ligand-binding domain-like"/>
    <property type="match status" value="1"/>
</dbReference>
<dbReference type="InterPro" id="IPR000524">
    <property type="entry name" value="Tscrpt_reg_HTH_GntR"/>
</dbReference>
<name>A0ABS4BLB6_9HYPH</name>
<evidence type="ECO:0000256" key="2">
    <source>
        <dbReference type="ARBA" id="ARBA00023125"/>
    </source>
</evidence>
<evidence type="ECO:0000256" key="3">
    <source>
        <dbReference type="ARBA" id="ARBA00023163"/>
    </source>
</evidence>
<evidence type="ECO:0000256" key="1">
    <source>
        <dbReference type="ARBA" id="ARBA00023015"/>
    </source>
</evidence>
<dbReference type="RefSeq" id="WP_209595486.1">
    <property type="nucleotide sequence ID" value="NZ_JAGJCF010000012.1"/>
</dbReference>
<sequence length="241" mass="26810">MDRLRDAILSCQLMPGQTVSEQELCERFQLGRAGIRNALAQLSAKRLVEGLARRGWRISPITPRQIRDLCAARRRLEPAMLEGGRSAAETLRLAHLASVIETLRGQSDPAAILTARRYDRELLGALAAGGNVWAHRWMDEAWDWSARVVAFLERTSASRFTVFSRAALVEALQRGDAVAAAREIDASIAHFETFATDALLSLPISLAADDERRRKRSETMYKRRSSATGTKPLIDQNGEIE</sequence>
<dbReference type="Pfam" id="PF00392">
    <property type="entry name" value="GntR"/>
    <property type="match status" value="1"/>
</dbReference>
<evidence type="ECO:0000256" key="4">
    <source>
        <dbReference type="SAM" id="MobiDB-lite"/>
    </source>
</evidence>
<keyword evidence="1" id="KW-0805">Transcription regulation</keyword>
<feature type="region of interest" description="Disordered" evidence="4">
    <location>
        <begin position="214"/>
        <end position="241"/>
    </location>
</feature>
<dbReference type="InterPro" id="IPR036390">
    <property type="entry name" value="WH_DNA-bd_sf"/>
</dbReference>
<reference evidence="6 7" key="1">
    <citation type="submission" date="2021-04" db="EMBL/GenBank/DDBJ databases">
        <title>Whole genome sequence of Jiella sp. KSK16Y-1.</title>
        <authorList>
            <person name="Tuo L."/>
        </authorList>
    </citation>
    <scope>NUCLEOTIDE SEQUENCE [LARGE SCALE GENOMIC DNA]</scope>
    <source>
        <strain evidence="6 7">KSK16Y-1</strain>
    </source>
</reference>
<dbReference type="PANTHER" id="PTHR43537">
    <property type="entry name" value="TRANSCRIPTIONAL REGULATOR, GNTR FAMILY"/>
    <property type="match status" value="1"/>
</dbReference>
<dbReference type="PANTHER" id="PTHR43537:SF45">
    <property type="entry name" value="GNTR FAMILY REGULATORY PROTEIN"/>
    <property type="match status" value="1"/>
</dbReference>
<evidence type="ECO:0000313" key="6">
    <source>
        <dbReference type="EMBL" id="MBP0616986.1"/>
    </source>
</evidence>
<keyword evidence="7" id="KW-1185">Reference proteome</keyword>
<organism evidence="6 7">
    <name type="scientific">Jiella mangrovi</name>
    <dbReference type="NCBI Taxonomy" id="2821407"/>
    <lineage>
        <taxon>Bacteria</taxon>
        <taxon>Pseudomonadati</taxon>
        <taxon>Pseudomonadota</taxon>
        <taxon>Alphaproteobacteria</taxon>
        <taxon>Hyphomicrobiales</taxon>
        <taxon>Aurantimonadaceae</taxon>
        <taxon>Jiella</taxon>
    </lineage>
</organism>
<proteinExistence type="predicted"/>
<keyword evidence="2" id="KW-0238">DNA-binding</keyword>
<evidence type="ECO:0000313" key="7">
    <source>
        <dbReference type="Proteomes" id="UP000678276"/>
    </source>
</evidence>